<dbReference type="EMBL" id="JAUQSX010000007">
    <property type="protein sequence ID" value="MDO7847661.1"/>
    <property type="molecule type" value="Genomic_DNA"/>
</dbReference>
<protein>
    <submittedName>
        <fullName evidence="1">Uncharacterized protein</fullName>
    </submittedName>
</protein>
<organism evidence="1 2">
    <name type="scientific">Hymenobacter mellowenesis</name>
    <dbReference type="NCBI Taxonomy" id="3063995"/>
    <lineage>
        <taxon>Bacteria</taxon>
        <taxon>Pseudomonadati</taxon>
        <taxon>Bacteroidota</taxon>
        <taxon>Cytophagia</taxon>
        <taxon>Cytophagales</taxon>
        <taxon>Hymenobacteraceae</taxon>
        <taxon>Hymenobacter</taxon>
    </lineage>
</organism>
<sequence>MHQEIKKDWLEALRSGKYTQGKYSLKKENEEGKVSYCCLGVLCDLAVRQGIVEEEENASYCGEYLFDGEETSLTPKLREWAGIETPEAKIDKPVGPHTSLMALNDSGDYTFPQIAQIIEDQL</sequence>
<reference evidence="1" key="1">
    <citation type="submission" date="2023-07" db="EMBL/GenBank/DDBJ databases">
        <authorList>
            <person name="Kim M.K."/>
        </authorList>
    </citation>
    <scope>NUCLEOTIDE SEQUENCE</scope>
    <source>
        <strain evidence="1">M29</strain>
    </source>
</reference>
<dbReference type="Proteomes" id="UP001167796">
    <property type="component" value="Unassembled WGS sequence"/>
</dbReference>
<keyword evidence="2" id="KW-1185">Reference proteome</keyword>
<name>A0ABT9ACT6_9BACT</name>
<dbReference type="RefSeq" id="WP_305012341.1">
    <property type="nucleotide sequence ID" value="NZ_JAUQSX010000007.1"/>
</dbReference>
<proteinExistence type="predicted"/>
<evidence type="ECO:0000313" key="1">
    <source>
        <dbReference type="EMBL" id="MDO7847661.1"/>
    </source>
</evidence>
<accession>A0ABT9ACT6</accession>
<comment type="caution">
    <text evidence="1">The sequence shown here is derived from an EMBL/GenBank/DDBJ whole genome shotgun (WGS) entry which is preliminary data.</text>
</comment>
<evidence type="ECO:0000313" key="2">
    <source>
        <dbReference type="Proteomes" id="UP001167796"/>
    </source>
</evidence>
<gene>
    <name evidence="1" type="ORF">Q5H92_14930</name>
</gene>